<dbReference type="SUPFAM" id="SSF55166">
    <property type="entry name" value="Hedgehog/DD-peptidase"/>
    <property type="match status" value="1"/>
</dbReference>
<feature type="region of interest" description="Disordered" evidence="1">
    <location>
        <begin position="145"/>
        <end position="169"/>
    </location>
</feature>
<feature type="compositionally biased region" description="Basic residues" evidence="1">
    <location>
        <begin position="153"/>
        <end position="169"/>
    </location>
</feature>
<gene>
    <name evidence="3" type="ORF">GCM10025876_27760</name>
</gene>
<proteinExistence type="predicted"/>
<protein>
    <recommendedName>
        <fullName evidence="2">D-alanyl-D-alanine carboxypeptidase-like core domain-containing protein</fullName>
    </recommendedName>
</protein>
<evidence type="ECO:0000313" key="3">
    <source>
        <dbReference type="EMBL" id="GMA36572.1"/>
    </source>
</evidence>
<dbReference type="InterPro" id="IPR003709">
    <property type="entry name" value="VanY-like_core_dom"/>
</dbReference>
<comment type="caution">
    <text evidence="3">The sequence shown here is derived from an EMBL/GenBank/DDBJ whole genome shotgun (WGS) entry which is preliminary data.</text>
</comment>
<keyword evidence="4" id="KW-1185">Reference proteome</keyword>
<organism evidence="3 4">
    <name type="scientific">Demequina litorisediminis</name>
    <dbReference type="NCBI Taxonomy" id="1849022"/>
    <lineage>
        <taxon>Bacteria</taxon>
        <taxon>Bacillati</taxon>
        <taxon>Actinomycetota</taxon>
        <taxon>Actinomycetes</taxon>
        <taxon>Micrococcales</taxon>
        <taxon>Demequinaceae</taxon>
        <taxon>Demequina</taxon>
    </lineage>
</organism>
<feature type="domain" description="D-alanyl-D-alanine carboxypeptidase-like core" evidence="2">
    <location>
        <begin position="36"/>
        <end position="103"/>
    </location>
</feature>
<evidence type="ECO:0000256" key="1">
    <source>
        <dbReference type="SAM" id="MobiDB-lite"/>
    </source>
</evidence>
<name>A0ABQ6IHD6_9MICO</name>
<dbReference type="InterPro" id="IPR009045">
    <property type="entry name" value="Zn_M74/Hedgehog-like"/>
</dbReference>
<accession>A0ABQ6IHD6</accession>
<dbReference type="Pfam" id="PF02557">
    <property type="entry name" value="VanY"/>
    <property type="match status" value="1"/>
</dbReference>
<evidence type="ECO:0000313" key="4">
    <source>
        <dbReference type="Proteomes" id="UP001157125"/>
    </source>
</evidence>
<dbReference type="Gene3D" id="3.30.1380.10">
    <property type="match status" value="1"/>
</dbReference>
<reference evidence="4" key="1">
    <citation type="journal article" date="2019" name="Int. J. Syst. Evol. Microbiol.">
        <title>The Global Catalogue of Microorganisms (GCM) 10K type strain sequencing project: providing services to taxonomists for standard genome sequencing and annotation.</title>
        <authorList>
            <consortium name="The Broad Institute Genomics Platform"/>
            <consortium name="The Broad Institute Genome Sequencing Center for Infectious Disease"/>
            <person name="Wu L."/>
            <person name="Ma J."/>
        </authorList>
    </citation>
    <scope>NUCLEOTIDE SEQUENCE [LARGE SCALE GENOMIC DNA]</scope>
    <source>
        <strain evidence="4">NBRC 112299</strain>
    </source>
</reference>
<dbReference type="EMBL" id="BSUN01000001">
    <property type="protein sequence ID" value="GMA36572.1"/>
    <property type="molecule type" value="Genomic_DNA"/>
</dbReference>
<dbReference type="Proteomes" id="UP001157125">
    <property type="component" value="Unassembled WGS sequence"/>
</dbReference>
<evidence type="ECO:0000259" key="2">
    <source>
        <dbReference type="Pfam" id="PF02557"/>
    </source>
</evidence>
<dbReference type="CDD" id="cd14814">
    <property type="entry name" value="Peptidase_M15"/>
    <property type="match status" value="1"/>
</dbReference>
<sequence>MTRRWRLQSLNEQFKAAFGRDLCVGNGYRTLAAQYATKRSQGYLAATPGTSVHGWGLAIDLCGSDDTGSAKRWLEANGPIWGWENPSWAKSSKWEPWHWEYVPGTDDLGVYESSYWSRLRRVLLLRRLNDVDHRARTAAWLAGPSCVSPRSATAKRSRRWSRRRRSPRA</sequence>